<evidence type="ECO:0000256" key="3">
    <source>
        <dbReference type="ARBA" id="ARBA00023163"/>
    </source>
</evidence>
<dbReference type="Pfam" id="PF00532">
    <property type="entry name" value="Peripla_BP_1"/>
    <property type="match status" value="1"/>
</dbReference>
<dbReference type="InterPro" id="IPR010982">
    <property type="entry name" value="Lambda_DNA-bd_dom_sf"/>
</dbReference>
<accession>A0ABS4E5D0</accession>
<keyword evidence="6" id="KW-1185">Reference proteome</keyword>
<dbReference type="Gene3D" id="1.10.260.40">
    <property type="entry name" value="lambda repressor-like DNA-binding domains"/>
    <property type="match status" value="1"/>
</dbReference>
<dbReference type="CDD" id="cd20010">
    <property type="entry name" value="PBP1_AglR-like"/>
    <property type="match status" value="1"/>
</dbReference>
<evidence type="ECO:0000256" key="1">
    <source>
        <dbReference type="ARBA" id="ARBA00023015"/>
    </source>
</evidence>
<keyword evidence="2" id="KW-0238">DNA-binding</keyword>
<evidence type="ECO:0000313" key="5">
    <source>
        <dbReference type="EMBL" id="MBP1853150.1"/>
    </source>
</evidence>
<dbReference type="InterPro" id="IPR028082">
    <property type="entry name" value="Peripla_BP_I"/>
</dbReference>
<keyword evidence="1" id="KW-0805">Transcription regulation</keyword>
<dbReference type="InterPro" id="IPR001761">
    <property type="entry name" value="Peripla_BP/Lac1_sug-bd_dom"/>
</dbReference>
<dbReference type="Proteomes" id="UP000759443">
    <property type="component" value="Unassembled WGS sequence"/>
</dbReference>
<dbReference type="SUPFAM" id="SSF47413">
    <property type="entry name" value="lambda repressor-like DNA-binding domains"/>
    <property type="match status" value="1"/>
</dbReference>
<feature type="domain" description="HTH lacI-type" evidence="4">
    <location>
        <begin position="1"/>
        <end position="55"/>
    </location>
</feature>
<dbReference type="SUPFAM" id="SSF53822">
    <property type="entry name" value="Periplasmic binding protein-like I"/>
    <property type="match status" value="1"/>
</dbReference>
<evidence type="ECO:0000259" key="4">
    <source>
        <dbReference type="PROSITE" id="PS50932"/>
    </source>
</evidence>
<dbReference type="CDD" id="cd01392">
    <property type="entry name" value="HTH_LacI"/>
    <property type="match status" value="1"/>
</dbReference>
<dbReference type="Pfam" id="PF00356">
    <property type="entry name" value="LacI"/>
    <property type="match status" value="1"/>
</dbReference>
<sequence>MNLRQLSELLGLSQTTISRALNGYPEVSEETRRRVRLAADETGYRPNRAARRLATGKSGSIGLVIPTKPGQTSDVHFGEFQLGLAEEALRHDFHFVIMPAHGEDEAQAMRWMAASGHVDGYYLAYMRRNDPRIALALSLDMPFVVHGRATGVDVDYPYLDVDNHGAFYRAARLLLDLGHTRVALLNGPSEYDFAIRRRQGLIDALAERGLALDLAFDMHGAMTDEMGASAMTRLLQAPQRPTAVLCCSTVIALGAVRALNRAGLTLGRDMSLIAHDDVLPLLKPENFLVPLTTTRSSLRAAGTRIAERLIAQINGAAPSLPSHELWEADLVVRASTGPAPKA</sequence>
<dbReference type="PANTHER" id="PTHR30146:SF109">
    <property type="entry name" value="HTH-TYPE TRANSCRIPTIONAL REGULATOR GALS"/>
    <property type="match status" value="1"/>
</dbReference>
<protein>
    <submittedName>
        <fullName evidence="5">LacI family transcriptional regulator</fullName>
    </submittedName>
</protein>
<dbReference type="SMART" id="SM00354">
    <property type="entry name" value="HTH_LACI"/>
    <property type="match status" value="1"/>
</dbReference>
<dbReference type="PROSITE" id="PS50932">
    <property type="entry name" value="HTH_LACI_2"/>
    <property type="match status" value="1"/>
</dbReference>
<dbReference type="InterPro" id="IPR000843">
    <property type="entry name" value="HTH_LacI"/>
</dbReference>
<proteinExistence type="predicted"/>
<keyword evidence="3" id="KW-0804">Transcription</keyword>
<dbReference type="RefSeq" id="WP_209948692.1">
    <property type="nucleotide sequence ID" value="NZ_JAGGJU010000015.1"/>
</dbReference>
<dbReference type="PANTHER" id="PTHR30146">
    <property type="entry name" value="LACI-RELATED TRANSCRIPTIONAL REPRESSOR"/>
    <property type="match status" value="1"/>
</dbReference>
<evidence type="ECO:0000313" key="6">
    <source>
        <dbReference type="Proteomes" id="UP000759443"/>
    </source>
</evidence>
<gene>
    <name evidence="5" type="ORF">J2Z17_004609</name>
</gene>
<reference evidence="5 6" key="1">
    <citation type="submission" date="2021-03" db="EMBL/GenBank/DDBJ databases">
        <title>Genomic Encyclopedia of Type Strains, Phase IV (KMG-IV): sequencing the most valuable type-strain genomes for metagenomic binning, comparative biology and taxonomic classification.</title>
        <authorList>
            <person name="Goeker M."/>
        </authorList>
    </citation>
    <scope>NUCLEOTIDE SEQUENCE [LARGE SCALE GENOMIC DNA]</scope>
    <source>
        <strain evidence="5 6">DSM 21600</strain>
    </source>
</reference>
<name>A0ABS4E5D0_9HYPH</name>
<dbReference type="Gene3D" id="3.40.50.2300">
    <property type="match status" value="2"/>
</dbReference>
<evidence type="ECO:0000256" key="2">
    <source>
        <dbReference type="ARBA" id="ARBA00023125"/>
    </source>
</evidence>
<dbReference type="EMBL" id="JAGGJU010000015">
    <property type="protein sequence ID" value="MBP1853150.1"/>
    <property type="molecule type" value="Genomic_DNA"/>
</dbReference>
<organism evidence="5 6">
    <name type="scientific">Rhizobium halophytocola</name>
    <dbReference type="NCBI Taxonomy" id="735519"/>
    <lineage>
        <taxon>Bacteria</taxon>
        <taxon>Pseudomonadati</taxon>
        <taxon>Pseudomonadota</taxon>
        <taxon>Alphaproteobacteria</taxon>
        <taxon>Hyphomicrobiales</taxon>
        <taxon>Rhizobiaceae</taxon>
        <taxon>Rhizobium/Agrobacterium group</taxon>
        <taxon>Rhizobium</taxon>
    </lineage>
</organism>
<comment type="caution">
    <text evidence="5">The sequence shown here is derived from an EMBL/GenBank/DDBJ whole genome shotgun (WGS) entry which is preliminary data.</text>
</comment>